<dbReference type="PRINTS" id="PR00911">
    <property type="entry name" value="GLHYDRLASE11"/>
</dbReference>
<dbReference type="PROSITE" id="PS51164">
    <property type="entry name" value="CBM1_2"/>
    <property type="match status" value="1"/>
</dbReference>
<dbReference type="SUPFAM" id="SSF49899">
    <property type="entry name" value="Concanavalin A-like lectins/glucanases"/>
    <property type="match status" value="1"/>
</dbReference>
<dbReference type="FunFam" id="2.60.120.180:FF:000001">
    <property type="entry name" value="Endo-1,4-beta-xylanase"/>
    <property type="match status" value="1"/>
</dbReference>
<feature type="chain" id="PRO_5043000593" description="Endo-1,4-beta-xylanase" evidence="13">
    <location>
        <begin position="20"/>
        <end position="347"/>
    </location>
</feature>
<evidence type="ECO:0000256" key="13">
    <source>
        <dbReference type="SAM" id="SignalP"/>
    </source>
</evidence>
<keyword evidence="10 11" id="KW-0624">Polysaccharide degradation</keyword>
<sequence>MGIRTFLSILPALAAVCLAVPVPETKNLVARQQTTSGTGENGGYYYSFWTDNAGQVSYTNGEGGSYSVTWSGDGNWVAGKGWATGAARDISFSGEYSPSGNSYLSVYGWTTNPLIEYYIVESWKDYNPSSAASVVGTVETDGSTYDILQTTRTQQPSIEGTSTFQQYWSVRRDLRTSGTVSVGAHFDAWAAQGMNLGSHDYQIMATEGYFSSGSASITVGEGSSSGGDSSSSNGSASAASSSTAASTSVVPASSSEVPTSTTAAVEFSATPSASSNGTACTVTYVTNAAASTAAASTSTATTSSDTAESGDAVAFLGQCGGSNFAGSTTCASGYTCQVLDSCRSYHS</sequence>
<dbReference type="SMART" id="SM00236">
    <property type="entry name" value="fCBD"/>
    <property type="match status" value="1"/>
</dbReference>
<dbReference type="EMBL" id="JAVRQU010000008">
    <property type="protein sequence ID" value="KAK5699502.1"/>
    <property type="molecule type" value="Genomic_DNA"/>
</dbReference>
<dbReference type="PROSITE" id="PS51761">
    <property type="entry name" value="GH11_3"/>
    <property type="match status" value="1"/>
</dbReference>
<comment type="pathway">
    <text evidence="2 11 12">Glycan degradation; xylan degradation.</text>
</comment>
<keyword evidence="5 11" id="KW-0858">Xylan degradation</keyword>
<dbReference type="InterPro" id="IPR000254">
    <property type="entry name" value="CBD"/>
</dbReference>
<gene>
    <name evidence="16" type="ORF">LTR97_005630</name>
</gene>
<dbReference type="Gene3D" id="2.60.120.180">
    <property type="match status" value="1"/>
</dbReference>
<evidence type="ECO:0000256" key="11">
    <source>
        <dbReference type="PROSITE-ProRule" id="PRU01097"/>
    </source>
</evidence>
<keyword evidence="6 13" id="KW-0732">Signal</keyword>
<dbReference type="PROSITE" id="PS00777">
    <property type="entry name" value="GH11_2"/>
    <property type="match status" value="1"/>
</dbReference>
<evidence type="ECO:0000256" key="4">
    <source>
        <dbReference type="ARBA" id="ARBA00012590"/>
    </source>
</evidence>
<proteinExistence type="inferred from homology"/>
<keyword evidence="7 11" id="KW-0378">Hydrolase</keyword>
<reference evidence="16" key="1">
    <citation type="submission" date="2023-08" db="EMBL/GenBank/DDBJ databases">
        <title>Black Yeasts Isolated from many extreme environments.</title>
        <authorList>
            <person name="Coleine C."/>
            <person name="Stajich J.E."/>
            <person name="Selbmann L."/>
        </authorList>
    </citation>
    <scope>NUCLEOTIDE SEQUENCE</scope>
    <source>
        <strain evidence="16">CCFEE 5810</strain>
    </source>
</reference>
<protein>
    <recommendedName>
        <fullName evidence="4 11">Endo-1,4-beta-xylanase</fullName>
        <ecNumber evidence="4 11">3.2.1.8</ecNumber>
    </recommendedName>
</protein>
<dbReference type="PROSITE" id="PS00776">
    <property type="entry name" value="GH11_1"/>
    <property type="match status" value="1"/>
</dbReference>
<dbReference type="InterPro" id="IPR035971">
    <property type="entry name" value="CBD_sf"/>
</dbReference>
<dbReference type="InterPro" id="IPR013320">
    <property type="entry name" value="ConA-like_dom_sf"/>
</dbReference>
<dbReference type="InterPro" id="IPR033123">
    <property type="entry name" value="GH11_dom"/>
</dbReference>
<evidence type="ECO:0000256" key="6">
    <source>
        <dbReference type="ARBA" id="ARBA00022729"/>
    </source>
</evidence>
<evidence type="ECO:0000313" key="16">
    <source>
        <dbReference type="EMBL" id="KAK5699502.1"/>
    </source>
</evidence>
<evidence type="ECO:0000256" key="7">
    <source>
        <dbReference type="ARBA" id="ARBA00022801"/>
    </source>
</evidence>
<keyword evidence="9 11" id="KW-0326">Glycosidase</keyword>
<dbReference type="Pfam" id="PF00734">
    <property type="entry name" value="CBM_1"/>
    <property type="match status" value="1"/>
</dbReference>
<evidence type="ECO:0000313" key="17">
    <source>
        <dbReference type="Proteomes" id="UP001310594"/>
    </source>
</evidence>
<dbReference type="InterPro" id="IPR013319">
    <property type="entry name" value="GH11/12"/>
</dbReference>
<dbReference type="PANTHER" id="PTHR46828:SF2">
    <property type="entry name" value="ENDO-1,4-BETA-XYLANASE A-RELATED"/>
    <property type="match status" value="1"/>
</dbReference>
<evidence type="ECO:0000256" key="10">
    <source>
        <dbReference type="ARBA" id="ARBA00023326"/>
    </source>
</evidence>
<dbReference type="PANTHER" id="PTHR46828">
    <property type="entry name" value="ENDO-1,4-BETA-XYLANASE A-RELATED"/>
    <property type="match status" value="1"/>
</dbReference>
<evidence type="ECO:0000259" key="15">
    <source>
        <dbReference type="PROSITE" id="PS51761"/>
    </source>
</evidence>
<dbReference type="InterPro" id="IPR033119">
    <property type="entry name" value="GH11_AS_2"/>
</dbReference>
<comment type="similarity">
    <text evidence="3 11 12">Belongs to the glycosyl hydrolase 11 (cellulase G) family.</text>
</comment>
<evidence type="ECO:0000259" key="14">
    <source>
        <dbReference type="PROSITE" id="PS51164"/>
    </source>
</evidence>
<dbReference type="Pfam" id="PF00457">
    <property type="entry name" value="Glyco_hydro_11"/>
    <property type="match status" value="1"/>
</dbReference>
<organism evidence="16 17">
    <name type="scientific">Elasticomyces elasticus</name>
    <dbReference type="NCBI Taxonomy" id="574655"/>
    <lineage>
        <taxon>Eukaryota</taxon>
        <taxon>Fungi</taxon>
        <taxon>Dikarya</taxon>
        <taxon>Ascomycota</taxon>
        <taxon>Pezizomycotina</taxon>
        <taxon>Dothideomycetes</taxon>
        <taxon>Dothideomycetidae</taxon>
        <taxon>Mycosphaerellales</taxon>
        <taxon>Teratosphaeriaceae</taxon>
        <taxon>Elasticomyces</taxon>
    </lineage>
</organism>
<dbReference type="InterPro" id="IPR018208">
    <property type="entry name" value="GH11_AS_1"/>
</dbReference>
<name>A0AAN7ZTW2_9PEZI</name>
<dbReference type="SUPFAM" id="SSF57180">
    <property type="entry name" value="Cellulose-binding domain"/>
    <property type="match status" value="1"/>
</dbReference>
<dbReference type="Proteomes" id="UP001310594">
    <property type="component" value="Unassembled WGS sequence"/>
</dbReference>
<evidence type="ECO:0000256" key="9">
    <source>
        <dbReference type="ARBA" id="ARBA00023295"/>
    </source>
</evidence>
<dbReference type="GO" id="GO:0045493">
    <property type="term" value="P:xylan catabolic process"/>
    <property type="evidence" value="ECO:0007669"/>
    <property type="project" value="UniProtKB-UniRule"/>
</dbReference>
<dbReference type="GO" id="GO:0030248">
    <property type="term" value="F:cellulose binding"/>
    <property type="evidence" value="ECO:0007669"/>
    <property type="project" value="InterPro"/>
</dbReference>
<feature type="domain" description="GH11" evidence="15">
    <location>
        <begin position="32"/>
        <end position="220"/>
    </location>
</feature>
<evidence type="ECO:0000256" key="5">
    <source>
        <dbReference type="ARBA" id="ARBA00022651"/>
    </source>
</evidence>
<dbReference type="EC" id="3.2.1.8" evidence="4 11"/>
<comment type="catalytic activity">
    <reaction evidence="1 11 12">
        <text>Endohydrolysis of (1-&gt;4)-beta-D-xylosidic linkages in xylans.</text>
        <dbReference type="EC" id="3.2.1.8"/>
    </reaction>
</comment>
<dbReference type="GO" id="GO:0005576">
    <property type="term" value="C:extracellular region"/>
    <property type="evidence" value="ECO:0007669"/>
    <property type="project" value="InterPro"/>
</dbReference>
<evidence type="ECO:0000256" key="3">
    <source>
        <dbReference type="ARBA" id="ARBA00007792"/>
    </source>
</evidence>
<evidence type="ECO:0000256" key="2">
    <source>
        <dbReference type="ARBA" id="ARBA00004851"/>
    </source>
</evidence>
<dbReference type="GO" id="GO:0031176">
    <property type="term" value="F:endo-1,4-beta-xylanase activity"/>
    <property type="evidence" value="ECO:0007669"/>
    <property type="project" value="UniProtKB-UniRule"/>
</dbReference>
<feature type="signal peptide" evidence="13">
    <location>
        <begin position="1"/>
        <end position="19"/>
    </location>
</feature>
<accession>A0AAN7ZTW2</accession>
<evidence type="ECO:0000256" key="12">
    <source>
        <dbReference type="RuleBase" id="RU362015"/>
    </source>
</evidence>
<comment type="caution">
    <text evidence="16">The sequence shown here is derived from an EMBL/GenBank/DDBJ whole genome shotgun (WGS) entry which is preliminary data.</text>
</comment>
<keyword evidence="8 11" id="KW-0119">Carbohydrate metabolism</keyword>
<dbReference type="InterPro" id="IPR001137">
    <property type="entry name" value="Glyco_hydro_11"/>
</dbReference>
<evidence type="ECO:0000256" key="1">
    <source>
        <dbReference type="ARBA" id="ARBA00000681"/>
    </source>
</evidence>
<feature type="active site" description="Proton donor" evidence="11">
    <location>
        <position position="207"/>
    </location>
</feature>
<evidence type="ECO:0000256" key="8">
    <source>
        <dbReference type="ARBA" id="ARBA00023277"/>
    </source>
</evidence>
<feature type="active site" description="Nucleophile" evidence="11">
    <location>
        <position position="116"/>
    </location>
</feature>
<feature type="domain" description="CBM1" evidence="14">
    <location>
        <begin position="311"/>
        <end position="347"/>
    </location>
</feature>
<dbReference type="AlphaFoldDB" id="A0AAN7ZTW2"/>